<keyword evidence="3" id="KW-1185">Reference proteome</keyword>
<dbReference type="SUPFAM" id="SSF46955">
    <property type="entry name" value="Putative DNA-binding domain"/>
    <property type="match status" value="1"/>
</dbReference>
<dbReference type="EMBL" id="CP036501">
    <property type="protein sequence ID" value="UZP74969.1"/>
    <property type="molecule type" value="Genomic_DNA"/>
</dbReference>
<evidence type="ECO:0000313" key="3">
    <source>
        <dbReference type="Proteomes" id="UP001317963"/>
    </source>
</evidence>
<accession>A0ABY6Q8N5</accession>
<name>A0ABY6Q8N5_9GAMM</name>
<organism evidence="2 3">
    <name type="scientific">Candidatus Paraluminiphilus aquimaris</name>
    <dbReference type="NCBI Taxonomy" id="2518994"/>
    <lineage>
        <taxon>Bacteria</taxon>
        <taxon>Pseudomonadati</taxon>
        <taxon>Pseudomonadota</taxon>
        <taxon>Gammaproteobacteria</taxon>
        <taxon>Cellvibrionales</taxon>
        <taxon>Halieaceae</taxon>
        <taxon>Candidatus Paraluminiphilus</taxon>
    </lineage>
</organism>
<evidence type="ECO:0000313" key="2">
    <source>
        <dbReference type="EMBL" id="UZP74969.1"/>
    </source>
</evidence>
<keyword evidence="2" id="KW-0238">DNA-binding</keyword>
<protein>
    <submittedName>
        <fullName evidence="2">DNA-binding protein</fullName>
    </submittedName>
</protein>
<dbReference type="GO" id="GO:0003677">
    <property type="term" value="F:DNA binding"/>
    <property type="evidence" value="ECO:0007669"/>
    <property type="project" value="UniProtKB-KW"/>
</dbReference>
<dbReference type="InterPro" id="IPR009061">
    <property type="entry name" value="DNA-bd_dom_put_sf"/>
</dbReference>
<sequence length="70" mass="8353">MVGQVLDEVNTMKKTVLSTNDIADQFGISRVTLWKWRQKGYIPEPTYQMGQRPYWDAEELKEHLKQRNVR</sequence>
<dbReference type="InterPro" id="IPR041657">
    <property type="entry name" value="HTH_17"/>
</dbReference>
<gene>
    <name evidence="2" type="ORF">E0F26_09575</name>
</gene>
<reference evidence="2 3" key="1">
    <citation type="submission" date="2019-02" db="EMBL/GenBank/DDBJ databases">
        <title>Halieaceae_genomes.</title>
        <authorList>
            <person name="Li S.-H."/>
        </authorList>
    </citation>
    <scope>NUCLEOTIDE SEQUENCE [LARGE SCALE GENOMIC DNA]</scope>
    <source>
        <strain evidence="2 3">JH123</strain>
    </source>
</reference>
<dbReference type="Proteomes" id="UP001317963">
    <property type="component" value="Chromosome"/>
</dbReference>
<dbReference type="Gene3D" id="1.10.10.60">
    <property type="entry name" value="Homeodomain-like"/>
    <property type="match status" value="1"/>
</dbReference>
<evidence type="ECO:0000259" key="1">
    <source>
        <dbReference type="Pfam" id="PF12728"/>
    </source>
</evidence>
<feature type="domain" description="Helix-turn-helix" evidence="1">
    <location>
        <begin position="16"/>
        <end position="67"/>
    </location>
</feature>
<proteinExistence type="predicted"/>
<dbReference type="Pfam" id="PF12728">
    <property type="entry name" value="HTH_17"/>
    <property type="match status" value="1"/>
</dbReference>